<feature type="domain" description="PilZ" evidence="1">
    <location>
        <begin position="93"/>
        <end position="168"/>
    </location>
</feature>
<evidence type="ECO:0000259" key="1">
    <source>
        <dbReference type="Pfam" id="PF07238"/>
    </source>
</evidence>
<protein>
    <submittedName>
        <fullName evidence="2">PilZ domain-containing protein</fullName>
    </submittedName>
</protein>
<comment type="caution">
    <text evidence="2">The sequence shown here is derived from an EMBL/GenBank/DDBJ whole genome shotgun (WGS) entry which is preliminary data.</text>
</comment>
<sequence length="205" mass="23265">MPERRRFFRINDKVGVAYRVLTEEEARTRQEHDPQPVDTLSLLSRYENAIDQLLPQLSSPVMTELFTTLNNKINCVIAQLELDSRLVRDVAHRVREVNISACGMAFITEELIAAGKVLSLDLILRPEGNHIVTYGKVLDCEPVDGGYYLRTNFIALSPHDQEVLIQHIVKRQGSQLRDHRLMVELEEQSELQAALALGIPKPATK</sequence>
<name>A0ABV8V394_9GAMM</name>
<keyword evidence="3" id="KW-1185">Reference proteome</keyword>
<accession>A0ABV8V394</accession>
<dbReference type="Pfam" id="PF07238">
    <property type="entry name" value="PilZ"/>
    <property type="match status" value="1"/>
</dbReference>
<evidence type="ECO:0000313" key="3">
    <source>
        <dbReference type="Proteomes" id="UP001595840"/>
    </source>
</evidence>
<proteinExistence type="predicted"/>
<reference evidence="3" key="1">
    <citation type="journal article" date="2019" name="Int. J. Syst. Evol. Microbiol.">
        <title>The Global Catalogue of Microorganisms (GCM) 10K type strain sequencing project: providing services to taxonomists for standard genome sequencing and annotation.</title>
        <authorList>
            <consortium name="The Broad Institute Genomics Platform"/>
            <consortium name="The Broad Institute Genome Sequencing Center for Infectious Disease"/>
            <person name="Wu L."/>
            <person name="Ma J."/>
        </authorList>
    </citation>
    <scope>NUCLEOTIDE SEQUENCE [LARGE SCALE GENOMIC DNA]</scope>
    <source>
        <strain evidence="3">CECT 8570</strain>
    </source>
</reference>
<dbReference type="EMBL" id="JBHSCX010000003">
    <property type="protein sequence ID" value="MFC4361577.1"/>
    <property type="molecule type" value="Genomic_DNA"/>
</dbReference>
<organism evidence="2 3">
    <name type="scientific">Simiduia curdlanivorans</name>
    <dbReference type="NCBI Taxonomy" id="1492769"/>
    <lineage>
        <taxon>Bacteria</taxon>
        <taxon>Pseudomonadati</taxon>
        <taxon>Pseudomonadota</taxon>
        <taxon>Gammaproteobacteria</taxon>
        <taxon>Cellvibrionales</taxon>
        <taxon>Cellvibrionaceae</taxon>
        <taxon>Simiduia</taxon>
    </lineage>
</organism>
<dbReference type="InterPro" id="IPR009875">
    <property type="entry name" value="PilZ_domain"/>
</dbReference>
<evidence type="ECO:0000313" key="2">
    <source>
        <dbReference type="EMBL" id="MFC4361577.1"/>
    </source>
</evidence>
<dbReference type="RefSeq" id="WP_290259489.1">
    <property type="nucleotide sequence ID" value="NZ_JAUFQG010000004.1"/>
</dbReference>
<dbReference type="Proteomes" id="UP001595840">
    <property type="component" value="Unassembled WGS sequence"/>
</dbReference>
<gene>
    <name evidence="2" type="ORF">ACFOX3_04635</name>
</gene>